<dbReference type="FunFam" id="3.30.2080.10:FF:000001">
    <property type="entry name" value="Alpha-1,2-mannosidase subfamily"/>
    <property type="match status" value="1"/>
</dbReference>
<accession>A0A9P4W9H4</accession>
<dbReference type="GO" id="GO:0030246">
    <property type="term" value="F:carbohydrate binding"/>
    <property type="evidence" value="ECO:0007669"/>
    <property type="project" value="InterPro"/>
</dbReference>
<evidence type="ECO:0000259" key="2">
    <source>
        <dbReference type="PROSITE" id="PS50022"/>
    </source>
</evidence>
<dbReference type="OrthoDB" id="5382128at2759"/>
<dbReference type="InterPro" id="IPR008928">
    <property type="entry name" value="6-hairpin_glycosidase_sf"/>
</dbReference>
<dbReference type="Gene3D" id="2.60.120.260">
    <property type="entry name" value="Galactose-binding domain-like"/>
    <property type="match status" value="1"/>
</dbReference>
<feature type="signal peptide" evidence="1">
    <location>
        <begin position="1"/>
        <end position="17"/>
    </location>
</feature>
<dbReference type="Pfam" id="PF07971">
    <property type="entry name" value="Glyco_hydro_92"/>
    <property type="match status" value="2"/>
</dbReference>
<dbReference type="Gene3D" id="2.70.98.10">
    <property type="match status" value="1"/>
</dbReference>
<dbReference type="PANTHER" id="PTHR12143:SF27">
    <property type="entry name" value="ALPHA-1,2-MANNOSIDASE FAMILY PROTEIN (AFU_ORTHOLOGUE AFUA_5G10520)"/>
    <property type="match status" value="1"/>
</dbReference>
<dbReference type="InterPro" id="IPR050883">
    <property type="entry name" value="PNGase"/>
</dbReference>
<keyword evidence="4" id="KW-1185">Reference proteome</keyword>
<dbReference type="GO" id="GO:0005634">
    <property type="term" value="C:nucleus"/>
    <property type="evidence" value="ECO:0007669"/>
    <property type="project" value="TreeGrafter"/>
</dbReference>
<dbReference type="GO" id="GO:0005829">
    <property type="term" value="C:cytosol"/>
    <property type="evidence" value="ECO:0007669"/>
    <property type="project" value="TreeGrafter"/>
</dbReference>
<feature type="chain" id="PRO_5040250292" description="F5/8 type C domain-containing protein" evidence="1">
    <location>
        <begin position="18"/>
        <end position="1409"/>
    </location>
</feature>
<dbReference type="InterPro" id="IPR054491">
    <property type="entry name" value="MGH1-like_GH"/>
</dbReference>
<dbReference type="SUPFAM" id="SSF48208">
    <property type="entry name" value="Six-hairpin glycosidases"/>
    <property type="match status" value="2"/>
</dbReference>
<dbReference type="Gene3D" id="3.30.2080.10">
    <property type="entry name" value="GH92 mannosidase domain"/>
    <property type="match status" value="1"/>
</dbReference>
<sequence>MCSTIVVLLLTFGFAVGQVDYAKFVNPFWGTVGPIPNYTFGGGAVFVGAAVPFGVVKLAMDTFVKNTSMAALQAGYTPNGLVTGFSLMHESGTGGCSKYGVISQMPLTTVEAPVNLLDNRTYWQQRVGEDRASVGYFKTELESGVITELSATRHAGFYQYKFPTQSETHVLVDASHYLPNVVGGYCTQTYREGLITISEDRKTYQGFGTYAGGFNEGAPYTVYFCGEFENAPDQAETFTGRNQFPGFASMNPEPLPWPVFASENKTTPQGSRIGAVFTWPKGTTTVRSKVGISFISEQKACEFKNDEIASWNITTTIETAVAEWNREVFSKIRVDTGEGANEDHLVLLYTSLYLMHLIPSNRTGENPLWNSAEPYWDDFYTLWDTFRNTISLSHLIQPEAHESQIRSLIDVWRHQGYMPDGRSGNDNGLVQGGSNSDNVLADAYVKGLRGAINWTDGYAAMVKNAEVPTNGSNKEGRGAGADWLSYGYVARGERPADVDKYLQRSAGWQLLWDASTPSVNTTPEFTGFLTPRASNGTPFEYSFTIPHDMETLIQLTGGPESFEERLDYIFVPYTSQADLGPNGAGINTIMNIGNEPDFATPYLYNYVNKQWKSVNQSRAITKQYFYNAPNGMPGNSDAGALNSWLIWQMLGLYPIVTTPVYLIQSPWFKDVNMTINRNKTLRITTEGLSEASHYVHSVKINGVQWDKNWFEHEDLMIEGGEIEFRLGSEPRLWEAGTMAFGELTLSLVEASLDGDHLSRQYFGNDAPWYRHRIPFFESSDKDITDVYYYRWSIFRAHQRDLGANGFISTEFLDDVSWQTKPWASLNDATGFHLLEGRWCRDRRFKEDYATFMFGPNSNTRQFSETMAASVYQGYLVDGVASDATARLDAMTAVYDAWQDAFDTSKGLYYVEPLRDATEYTISSIDASGGQDGFTGGNSFRPSINAYQYDNAISIAKLAQLKGSSETIANTFNQRASDIKSRVQKDLWNSTFEHFIDRFQVDNQYVKYWDFTRGRELVGFVPWAHDLPDDTAEFAEAWKHALDVNEFSGPHGLRTVGPSYQYYMRQYRYAEENGKQPECQWNGPVWPFQTTQVLTGLANFLDHYPNGTATGLVSKADYTRILQQYAKLHYNPERGNILDLEEDYYPDTGFPIVGLKRSPHYFHSGFIDSILTGLVGIRPSSDDILEVNPAVDTIAISFFRADNIMYHGHEISVQWDADGSRYGSAGLRVEVDGTEVASSPTLSRLIVQLGRTAPPVITRKISKSIKLSNDTSFPAGSASMPGVDAASLYGAIDGRIWFFPETDVANGWSTPEGNGTEMWFQIDFGSVTAVSSADIAFFANADQGFDVPSNYRIQTVSGDSWVDVSSSKYDLPVANGITEASWSEANTQKVRIVFAPKDGHRVRLIEFKLF</sequence>
<dbReference type="FunFam" id="1.20.1050.60:FF:000002">
    <property type="entry name" value="Glycosyl hydrolase family 92"/>
    <property type="match status" value="1"/>
</dbReference>
<protein>
    <recommendedName>
        <fullName evidence="2">F5/8 type C domain-containing protein</fullName>
    </recommendedName>
</protein>
<organism evidence="3 4">
    <name type="scientific">Curvularia kusanoi</name>
    <name type="common">Cochliobolus kusanoi</name>
    <dbReference type="NCBI Taxonomy" id="90978"/>
    <lineage>
        <taxon>Eukaryota</taxon>
        <taxon>Fungi</taxon>
        <taxon>Dikarya</taxon>
        <taxon>Ascomycota</taxon>
        <taxon>Pezizomycotina</taxon>
        <taxon>Dothideomycetes</taxon>
        <taxon>Pleosporomycetidae</taxon>
        <taxon>Pleosporales</taxon>
        <taxon>Pleosporineae</taxon>
        <taxon>Pleosporaceae</taxon>
        <taxon>Curvularia</taxon>
    </lineage>
</organism>
<dbReference type="PROSITE" id="PS50022">
    <property type="entry name" value="FA58C_3"/>
    <property type="match status" value="1"/>
</dbReference>
<dbReference type="Pfam" id="PF17678">
    <property type="entry name" value="Glyco_hydro_92N"/>
    <property type="match status" value="1"/>
</dbReference>
<proteinExistence type="predicted"/>
<evidence type="ECO:0000313" key="4">
    <source>
        <dbReference type="Proteomes" id="UP000801428"/>
    </source>
</evidence>
<comment type="caution">
    <text evidence="3">The sequence shown here is derived from an EMBL/GenBank/DDBJ whole genome shotgun (WGS) entry which is preliminary data.</text>
</comment>
<dbReference type="InterPro" id="IPR000421">
    <property type="entry name" value="FA58C"/>
</dbReference>
<dbReference type="PANTHER" id="PTHR12143">
    <property type="entry name" value="PEPTIDE N-GLYCANASE PNGASE -RELATED"/>
    <property type="match status" value="1"/>
</dbReference>
<dbReference type="Gene3D" id="1.20.1050.60">
    <property type="entry name" value="alpha-1,2-mannosidase"/>
    <property type="match status" value="1"/>
</dbReference>
<dbReference type="Proteomes" id="UP000801428">
    <property type="component" value="Unassembled WGS sequence"/>
</dbReference>
<dbReference type="Gene3D" id="1.50.10.10">
    <property type="match status" value="1"/>
</dbReference>
<keyword evidence="1" id="KW-0732">Signal</keyword>
<dbReference type="GO" id="GO:0005975">
    <property type="term" value="P:carbohydrate metabolic process"/>
    <property type="evidence" value="ECO:0007669"/>
    <property type="project" value="InterPro"/>
</dbReference>
<evidence type="ECO:0000313" key="3">
    <source>
        <dbReference type="EMBL" id="KAF2998125.1"/>
    </source>
</evidence>
<dbReference type="GO" id="GO:0000224">
    <property type="term" value="F:peptide-N4-(N-acetyl-beta-glucosaminyl)asparagine amidase activity"/>
    <property type="evidence" value="ECO:0007669"/>
    <property type="project" value="TreeGrafter"/>
</dbReference>
<evidence type="ECO:0000256" key="1">
    <source>
        <dbReference type="SAM" id="SignalP"/>
    </source>
</evidence>
<dbReference type="Gene3D" id="1.20.1610.10">
    <property type="entry name" value="alpha-1,2-mannosidases domains"/>
    <property type="match status" value="1"/>
</dbReference>
<dbReference type="InterPro" id="IPR041371">
    <property type="entry name" value="GH92_N"/>
</dbReference>
<feature type="domain" description="F5/8 type C" evidence="2">
    <location>
        <begin position="1265"/>
        <end position="1409"/>
    </location>
</feature>
<reference evidence="3" key="1">
    <citation type="submission" date="2019-04" db="EMBL/GenBank/DDBJ databases">
        <title>Sequencing of skin fungus with MAO and IRED activity.</title>
        <authorList>
            <person name="Marsaioli A.J."/>
            <person name="Bonatto J.M.C."/>
            <person name="Reis Junior O."/>
        </authorList>
    </citation>
    <scope>NUCLEOTIDE SEQUENCE</scope>
    <source>
        <strain evidence="3">30M1</strain>
    </source>
</reference>
<dbReference type="SUPFAM" id="SSF49785">
    <property type="entry name" value="Galactose-binding domain-like"/>
    <property type="match status" value="1"/>
</dbReference>
<dbReference type="InterPro" id="IPR014718">
    <property type="entry name" value="GH-type_carb-bd"/>
</dbReference>
<dbReference type="FunFam" id="2.70.98.10:FF:000028">
    <property type="entry name" value="Alpha-1,2-mannosidase family protein (AFU_orthologue AFUA_5G10520)"/>
    <property type="match status" value="1"/>
</dbReference>
<dbReference type="InterPro" id="IPR012939">
    <property type="entry name" value="Glyco_hydro_92"/>
</dbReference>
<name>A0A9P4W9H4_CURKU</name>
<dbReference type="InterPro" id="IPR012341">
    <property type="entry name" value="6hp_glycosidase-like_sf"/>
</dbReference>
<dbReference type="Pfam" id="PF22422">
    <property type="entry name" value="MGH1-like_GH"/>
    <property type="match status" value="1"/>
</dbReference>
<dbReference type="EMBL" id="SWKU01000020">
    <property type="protein sequence ID" value="KAF2998125.1"/>
    <property type="molecule type" value="Genomic_DNA"/>
</dbReference>
<gene>
    <name evidence="3" type="ORF">E8E13_000622</name>
</gene>
<dbReference type="GO" id="GO:0006516">
    <property type="term" value="P:glycoprotein catabolic process"/>
    <property type="evidence" value="ECO:0007669"/>
    <property type="project" value="TreeGrafter"/>
</dbReference>
<dbReference type="InterPro" id="IPR008979">
    <property type="entry name" value="Galactose-bd-like_sf"/>
</dbReference>